<keyword evidence="3" id="KW-1185">Reference proteome</keyword>
<dbReference type="EMBL" id="NJHN03000007">
    <property type="protein sequence ID" value="KAH9426909.1"/>
    <property type="molecule type" value="Genomic_DNA"/>
</dbReference>
<proteinExistence type="predicted"/>
<comment type="caution">
    <text evidence="2">The sequence shown here is derived from an EMBL/GenBank/DDBJ whole genome shotgun (WGS) entry which is preliminary data.</text>
</comment>
<reference evidence="2 3" key="1">
    <citation type="journal article" date="2018" name="J. Allergy Clin. Immunol.">
        <title>High-quality assembly of Dermatophagoides pteronyssinus genome and transcriptome reveals a wide range of novel allergens.</title>
        <authorList>
            <person name="Liu X.Y."/>
            <person name="Yang K.Y."/>
            <person name="Wang M.Q."/>
            <person name="Kwok J.S."/>
            <person name="Zeng X."/>
            <person name="Yang Z."/>
            <person name="Xiao X.J."/>
            <person name="Lau C.P."/>
            <person name="Li Y."/>
            <person name="Huang Z.M."/>
            <person name="Ba J.G."/>
            <person name="Yim A.K."/>
            <person name="Ouyang C.Y."/>
            <person name="Ngai S.M."/>
            <person name="Chan T.F."/>
            <person name="Leung E.L."/>
            <person name="Liu L."/>
            <person name="Liu Z.G."/>
            <person name="Tsui S.K."/>
        </authorList>
    </citation>
    <scope>NUCLEOTIDE SEQUENCE [LARGE SCALE GENOMIC DNA]</scope>
    <source>
        <strain evidence="2">Derp</strain>
    </source>
</reference>
<evidence type="ECO:0000256" key="1">
    <source>
        <dbReference type="SAM" id="Phobius"/>
    </source>
</evidence>
<protein>
    <submittedName>
        <fullName evidence="2">Uncharacterized protein</fullName>
    </submittedName>
</protein>
<dbReference type="Proteomes" id="UP000887458">
    <property type="component" value="Unassembled WGS sequence"/>
</dbReference>
<reference evidence="2 3" key="2">
    <citation type="journal article" date="2022" name="Mol. Biol. Evol.">
        <title>Comparative Genomics Reveals Insights into the Divergent Evolution of Astigmatic Mites and Household Pest Adaptations.</title>
        <authorList>
            <person name="Xiong Q."/>
            <person name="Wan A.T."/>
            <person name="Liu X."/>
            <person name="Fung C.S."/>
            <person name="Xiao X."/>
            <person name="Malainual N."/>
            <person name="Hou J."/>
            <person name="Wang L."/>
            <person name="Wang M."/>
            <person name="Yang K.Y."/>
            <person name="Cui Y."/>
            <person name="Leung E.L."/>
            <person name="Nong W."/>
            <person name="Shin S.K."/>
            <person name="Au S.W."/>
            <person name="Jeong K.Y."/>
            <person name="Chew F.T."/>
            <person name="Hui J.H."/>
            <person name="Leung T.F."/>
            <person name="Tungtrongchitr A."/>
            <person name="Zhong N."/>
            <person name="Liu Z."/>
            <person name="Tsui S.K."/>
        </authorList>
    </citation>
    <scope>NUCLEOTIDE SEQUENCE [LARGE SCALE GENOMIC DNA]</scope>
    <source>
        <strain evidence="2">Derp</strain>
    </source>
</reference>
<organism evidence="2 3">
    <name type="scientific">Dermatophagoides pteronyssinus</name>
    <name type="common">European house dust mite</name>
    <dbReference type="NCBI Taxonomy" id="6956"/>
    <lineage>
        <taxon>Eukaryota</taxon>
        <taxon>Metazoa</taxon>
        <taxon>Ecdysozoa</taxon>
        <taxon>Arthropoda</taxon>
        <taxon>Chelicerata</taxon>
        <taxon>Arachnida</taxon>
        <taxon>Acari</taxon>
        <taxon>Acariformes</taxon>
        <taxon>Sarcoptiformes</taxon>
        <taxon>Astigmata</taxon>
        <taxon>Psoroptidia</taxon>
        <taxon>Analgoidea</taxon>
        <taxon>Pyroglyphidae</taxon>
        <taxon>Dermatophagoidinae</taxon>
        <taxon>Dermatophagoides</taxon>
    </lineage>
</organism>
<accession>A0ABQ8JWB0</accession>
<name>A0ABQ8JWB0_DERPT</name>
<keyword evidence="1" id="KW-1133">Transmembrane helix</keyword>
<sequence length="100" mass="11317">MIRINPQSVKSLLDSVESIPKIIILGECLLGFVESRPQLESFTNILFIASVLWSIFSNLTFFLVSIRVFLYVDTSNSLLRNLLCNDIQDAEAEEVGKHKD</sequence>
<keyword evidence="1" id="KW-0812">Transmembrane</keyword>
<evidence type="ECO:0000313" key="2">
    <source>
        <dbReference type="EMBL" id="KAH9426909.1"/>
    </source>
</evidence>
<keyword evidence="1" id="KW-0472">Membrane</keyword>
<gene>
    <name evidence="2" type="ORF">DERP_011578</name>
</gene>
<evidence type="ECO:0000313" key="3">
    <source>
        <dbReference type="Proteomes" id="UP000887458"/>
    </source>
</evidence>
<feature type="transmembrane region" description="Helical" evidence="1">
    <location>
        <begin position="45"/>
        <end position="70"/>
    </location>
</feature>